<evidence type="ECO:0000313" key="6">
    <source>
        <dbReference type="Proteomes" id="UP000411588"/>
    </source>
</evidence>
<dbReference type="Proteomes" id="UP000879542">
    <property type="component" value="Unassembled WGS sequence"/>
</dbReference>
<reference evidence="3" key="1">
    <citation type="submission" date="2014-07" db="EMBL/GenBank/DDBJ databases">
        <authorList>
            <person name="Monot Marc"/>
        </authorList>
    </citation>
    <scope>NUCLEOTIDE SEQUENCE</scope>
    <source>
        <strain evidence="3">7032994</strain>
    </source>
</reference>
<protein>
    <submittedName>
        <fullName evidence="5">HTH-type transcriptional regulator, XRE family</fullName>
    </submittedName>
    <submittedName>
        <fullName evidence="3">Helix-turn-helix domain protein</fullName>
    </submittedName>
    <submittedName>
        <fullName evidence="4">Helix-turn-helix transcriptional regulator</fullName>
    </submittedName>
</protein>
<dbReference type="EMBL" id="LK932315">
    <property type="protein sequence ID" value="CDS82809.1"/>
    <property type="molecule type" value="Genomic_DNA"/>
</dbReference>
<dbReference type="EMBL" id="DAEQIJ010000028">
    <property type="protein sequence ID" value="HBH2621855.1"/>
    <property type="molecule type" value="Genomic_DNA"/>
</dbReference>
<evidence type="ECO:0000256" key="1">
    <source>
        <dbReference type="ARBA" id="ARBA00023125"/>
    </source>
</evidence>
<dbReference type="EMBL" id="CAADAN010000012">
    <property type="protein sequence ID" value="VFD34137.1"/>
    <property type="molecule type" value="Genomic_DNA"/>
</dbReference>
<reference evidence="4" key="4">
    <citation type="submission" date="2021-06" db="EMBL/GenBank/DDBJ databases">
        <authorList>
            <consortium name="NCBI Pathogen Detection Project"/>
        </authorList>
    </citation>
    <scope>NUCLEOTIDE SEQUENCE</scope>
    <source>
        <strain evidence="4">Clostridioides</strain>
    </source>
</reference>
<dbReference type="AlphaFoldDB" id="A0A031WFK4"/>
<gene>
    <name evidence="5" type="primary">immR_9</name>
    <name evidence="3" type="ORF">BN1097_1100002</name>
    <name evidence="4" type="ORF">KRQ00_003668</name>
    <name evidence="5" type="ORF">SAMEA1402399_02940</name>
</gene>
<dbReference type="PANTHER" id="PTHR46558:SF11">
    <property type="entry name" value="HTH-TYPE TRANSCRIPTIONAL REGULATOR XRE"/>
    <property type="match status" value="1"/>
</dbReference>
<evidence type="ECO:0000313" key="3">
    <source>
        <dbReference type="EMBL" id="CDS82809.1"/>
    </source>
</evidence>
<dbReference type="Pfam" id="PF01381">
    <property type="entry name" value="HTH_3"/>
    <property type="match status" value="1"/>
</dbReference>
<evidence type="ECO:0000259" key="2">
    <source>
        <dbReference type="PROSITE" id="PS50943"/>
    </source>
</evidence>
<dbReference type="InterPro" id="IPR001387">
    <property type="entry name" value="Cro/C1-type_HTH"/>
</dbReference>
<dbReference type="CDD" id="cd00093">
    <property type="entry name" value="HTH_XRE"/>
    <property type="match status" value="1"/>
</dbReference>
<keyword evidence="1" id="KW-0238">DNA-binding</keyword>
<reference evidence="5 6" key="3">
    <citation type="submission" date="2019-02" db="EMBL/GenBank/DDBJ databases">
        <authorList>
            <consortium name="Pathogen Informatics"/>
        </authorList>
    </citation>
    <scope>NUCLEOTIDE SEQUENCE [LARGE SCALE GENOMIC DNA]</scope>
    <source>
        <strain evidence="6">clo34</strain>
        <strain evidence="5">Clo34</strain>
    </source>
</reference>
<dbReference type="GeneID" id="66355754"/>
<dbReference type="SUPFAM" id="SSF47413">
    <property type="entry name" value="lambda repressor-like DNA-binding domains"/>
    <property type="match status" value="1"/>
</dbReference>
<dbReference type="SMART" id="SM00530">
    <property type="entry name" value="HTH_XRE"/>
    <property type="match status" value="1"/>
</dbReference>
<proteinExistence type="predicted"/>
<dbReference type="PROSITE" id="PS50943">
    <property type="entry name" value="HTH_CROC1"/>
    <property type="match status" value="1"/>
</dbReference>
<dbReference type="Proteomes" id="UP000411588">
    <property type="component" value="Unassembled WGS sequence"/>
</dbReference>
<feature type="domain" description="HTH cro/C1-type" evidence="2">
    <location>
        <begin position="6"/>
        <end position="60"/>
    </location>
</feature>
<dbReference type="GO" id="GO:0003677">
    <property type="term" value="F:DNA binding"/>
    <property type="evidence" value="ECO:0007669"/>
    <property type="project" value="UniProtKB-KW"/>
</dbReference>
<reference evidence="4" key="2">
    <citation type="journal article" date="2018" name="Genome Biol.">
        <title>SKESA: strategic k-mer extension for scrupulous assemblies.</title>
        <authorList>
            <person name="Souvorov A."/>
            <person name="Agarwala R."/>
            <person name="Lipman D.J."/>
        </authorList>
    </citation>
    <scope>NUCLEOTIDE SEQUENCE</scope>
    <source>
        <strain evidence="4">Clostridioides</strain>
    </source>
</reference>
<sequence length="121" mass="14187">MIGYRIKELRKEKDITQKELATFLGLTPKMISFYEKEERFPPHDIILKLSDFFNVSTDYLLGKVNVKNIDNLSELELIENLNFSDDIKEALKLISELSPSSQEKMFKIAKVFLEEELNEKK</sequence>
<accession>A0A031WFK4</accession>
<name>A0A031WFK4_CLODI</name>
<dbReference type="PANTHER" id="PTHR46558">
    <property type="entry name" value="TRACRIPTIONAL REGULATORY PROTEIN-RELATED-RELATED"/>
    <property type="match status" value="1"/>
</dbReference>
<dbReference type="InterPro" id="IPR010982">
    <property type="entry name" value="Lambda_DNA-bd_dom_sf"/>
</dbReference>
<dbReference type="RefSeq" id="WP_009894674.1">
    <property type="nucleotide sequence ID" value="NZ_AP025558.1"/>
</dbReference>
<dbReference type="Gene3D" id="1.10.260.40">
    <property type="entry name" value="lambda repressor-like DNA-binding domains"/>
    <property type="match status" value="1"/>
</dbReference>
<evidence type="ECO:0000313" key="4">
    <source>
        <dbReference type="EMBL" id="HBH2621855.1"/>
    </source>
</evidence>
<organism evidence="3">
    <name type="scientific">Clostridioides difficile</name>
    <name type="common">Peptoclostridium difficile</name>
    <dbReference type="NCBI Taxonomy" id="1496"/>
    <lineage>
        <taxon>Bacteria</taxon>
        <taxon>Bacillati</taxon>
        <taxon>Bacillota</taxon>
        <taxon>Clostridia</taxon>
        <taxon>Peptostreptococcales</taxon>
        <taxon>Peptostreptococcaceae</taxon>
        <taxon>Clostridioides</taxon>
    </lineage>
</organism>
<evidence type="ECO:0000313" key="5">
    <source>
        <dbReference type="EMBL" id="VFD34137.1"/>
    </source>
</evidence>